<dbReference type="PANTHER" id="PTHR37984">
    <property type="entry name" value="PROTEIN CBG26694"/>
    <property type="match status" value="1"/>
</dbReference>
<dbReference type="RefSeq" id="XP_065675718.1">
    <property type="nucleotide sequence ID" value="XM_065819646.1"/>
</dbReference>
<feature type="domain" description="Reverse transcriptase RNase H-like" evidence="7">
    <location>
        <begin position="52"/>
        <end position="154"/>
    </location>
</feature>
<keyword evidence="5" id="KW-0378">Hydrolase</keyword>
<evidence type="ECO:0000256" key="5">
    <source>
        <dbReference type="ARBA" id="ARBA00022801"/>
    </source>
</evidence>
<dbReference type="GeneID" id="136091926"/>
<keyword evidence="6" id="KW-0695">RNA-directed DNA polymerase</keyword>
<proteinExistence type="predicted"/>
<dbReference type="PANTHER" id="PTHR37984:SF5">
    <property type="entry name" value="PROTEIN NYNRIN-LIKE"/>
    <property type="match status" value="1"/>
</dbReference>
<keyword evidence="8" id="KW-1185">Reference proteome</keyword>
<dbReference type="CDD" id="cd09274">
    <property type="entry name" value="RNase_HI_RT_Ty3"/>
    <property type="match status" value="1"/>
</dbReference>
<dbReference type="InterPro" id="IPR041373">
    <property type="entry name" value="RT_RNaseH"/>
</dbReference>
<dbReference type="SUPFAM" id="SSF53098">
    <property type="entry name" value="Ribonuclease H-like"/>
    <property type="match status" value="1"/>
</dbReference>
<dbReference type="Pfam" id="PF17917">
    <property type="entry name" value="RT_RNaseH"/>
    <property type="match status" value="1"/>
</dbReference>
<evidence type="ECO:0000256" key="3">
    <source>
        <dbReference type="ARBA" id="ARBA00022722"/>
    </source>
</evidence>
<reference evidence="9" key="1">
    <citation type="submission" date="2025-08" db="UniProtKB">
        <authorList>
            <consortium name="RefSeq"/>
        </authorList>
    </citation>
    <scope>IDENTIFICATION</scope>
</reference>
<dbReference type="InterPro" id="IPR012337">
    <property type="entry name" value="RNaseH-like_sf"/>
</dbReference>
<keyword evidence="2" id="KW-0548">Nucleotidyltransferase</keyword>
<evidence type="ECO:0000259" key="7">
    <source>
        <dbReference type="Pfam" id="PF17917"/>
    </source>
</evidence>
<dbReference type="Gene3D" id="3.30.420.10">
    <property type="entry name" value="Ribonuclease H-like superfamily/Ribonuclease H"/>
    <property type="match status" value="2"/>
</dbReference>
<name>A0ABM4DMD0_HYDVU</name>
<evidence type="ECO:0000313" key="9">
    <source>
        <dbReference type="RefSeq" id="XP_065675718.1"/>
    </source>
</evidence>
<evidence type="ECO:0000256" key="4">
    <source>
        <dbReference type="ARBA" id="ARBA00022759"/>
    </source>
</evidence>
<dbReference type="SUPFAM" id="SSF56672">
    <property type="entry name" value="DNA/RNA polymerases"/>
    <property type="match status" value="1"/>
</dbReference>
<protein>
    <submittedName>
        <fullName evidence="9">Uncharacterized protein LOC136091926</fullName>
    </submittedName>
</protein>
<keyword evidence="4" id="KW-0255">Endonuclease</keyword>
<gene>
    <name evidence="9" type="primary">LOC136091926</name>
</gene>
<evidence type="ECO:0000256" key="1">
    <source>
        <dbReference type="ARBA" id="ARBA00022679"/>
    </source>
</evidence>
<organism evidence="8 9">
    <name type="scientific">Hydra vulgaris</name>
    <name type="common">Hydra</name>
    <name type="synonym">Hydra attenuata</name>
    <dbReference type="NCBI Taxonomy" id="6087"/>
    <lineage>
        <taxon>Eukaryota</taxon>
        <taxon>Metazoa</taxon>
        <taxon>Cnidaria</taxon>
        <taxon>Hydrozoa</taxon>
        <taxon>Hydroidolina</taxon>
        <taxon>Anthoathecata</taxon>
        <taxon>Aplanulata</taxon>
        <taxon>Hydridae</taxon>
        <taxon>Hydra</taxon>
    </lineage>
</organism>
<evidence type="ECO:0000313" key="8">
    <source>
        <dbReference type="Proteomes" id="UP001652625"/>
    </source>
</evidence>
<keyword evidence="3" id="KW-0540">Nuclease</keyword>
<evidence type="ECO:0000256" key="2">
    <source>
        <dbReference type="ARBA" id="ARBA00022695"/>
    </source>
</evidence>
<dbReference type="InterPro" id="IPR050951">
    <property type="entry name" value="Retrovirus_Pol_polyprotein"/>
</dbReference>
<sequence length="502" mass="57066">MFSYYSKWIPSFANKVRPLINVKSFPIDSEAFEAFQLLKRELHSSTLSSIDESLPFVVECDASDVAVSSTLNQNGLPVAFMSRTLNKSEINYPAVEKEAVAIIEAVQKWRHLLLRNQFQLITDQRYVAFMFDNRKKTKIKNSKIQCWRMELAEFSYTISYRPGSDNVVPDALTRVFCATTQPQINLSDMHNCLCHPGVTRMLHFVKSKNLPFSTEEFKKVCSNCHICSELKPKFYRSANVSELIKSIRPMDRLSIDFKGPLPSNSRNKYLFTAIDEYSRYPFAIPCPDISSTTVKGIATSNSTPYHPISNGQVDRYNGLIWRNICLALKTHNLDVRNWEVVLSDALHSLRSLLSTATNCTPHERLFSFPRRSSCGIELVDVNPTYASIRYPDGRESTVSLQDLAPYSAPQEKSYNINENRIIESNDNVTAEVFNVNRSPSPKSHGNVTAQVFNVNTKNPSPKITSEINVEVNKPINESSKDILRRSTRTCKVPVKFDDFILN</sequence>
<dbReference type="Proteomes" id="UP001652625">
    <property type="component" value="Chromosome 15"/>
</dbReference>
<accession>A0ABM4DMD0</accession>
<dbReference type="InterPro" id="IPR043502">
    <property type="entry name" value="DNA/RNA_pol_sf"/>
</dbReference>
<keyword evidence="1" id="KW-0808">Transferase</keyword>
<dbReference type="InterPro" id="IPR036397">
    <property type="entry name" value="RNaseH_sf"/>
</dbReference>
<evidence type="ECO:0000256" key="6">
    <source>
        <dbReference type="ARBA" id="ARBA00022918"/>
    </source>
</evidence>